<dbReference type="AlphaFoldDB" id="A0A4Z1DAB9"/>
<dbReference type="InterPro" id="IPR011009">
    <property type="entry name" value="Kinase-like_dom_sf"/>
</dbReference>
<dbReference type="PANTHER" id="PTHR43289">
    <property type="entry name" value="MITOGEN-ACTIVATED PROTEIN KINASE KINASE KINASE 20-RELATED"/>
    <property type="match status" value="1"/>
</dbReference>
<evidence type="ECO:0000256" key="8">
    <source>
        <dbReference type="SAM" id="MobiDB-lite"/>
    </source>
</evidence>
<evidence type="ECO:0000313" key="11">
    <source>
        <dbReference type="Proteomes" id="UP000298513"/>
    </source>
</evidence>
<dbReference type="SMART" id="SM00220">
    <property type="entry name" value="S_TKc"/>
    <property type="match status" value="1"/>
</dbReference>
<dbReference type="InterPro" id="IPR017441">
    <property type="entry name" value="Protein_kinase_ATP_BS"/>
</dbReference>
<reference evidence="10 11" key="1">
    <citation type="submission" date="2019-04" db="EMBL/GenBank/DDBJ databases">
        <title>Streptomyces sp. nov. Bv016 isolated from bark of Buahinia variegata.</title>
        <authorList>
            <person name="Kanchanasin P."/>
            <person name="Tanasupawat S."/>
            <person name="Yuki M."/>
            <person name="Kudo T."/>
        </authorList>
    </citation>
    <scope>NUCLEOTIDE SEQUENCE [LARGE SCALE GENOMIC DNA]</scope>
    <source>
        <strain evidence="10 11">JCM 4765</strain>
    </source>
</reference>
<feature type="compositionally biased region" description="Low complexity" evidence="8">
    <location>
        <begin position="347"/>
        <end position="383"/>
    </location>
</feature>
<name>A0A4Z1DAB9_STRGP</name>
<feature type="region of interest" description="Disordered" evidence="8">
    <location>
        <begin position="266"/>
        <end position="314"/>
    </location>
</feature>
<dbReference type="PROSITE" id="PS50011">
    <property type="entry name" value="PROTEIN_KINASE_DOM"/>
    <property type="match status" value="1"/>
</dbReference>
<dbReference type="Proteomes" id="UP000298513">
    <property type="component" value="Unassembled WGS sequence"/>
</dbReference>
<dbReference type="PROSITE" id="PS00107">
    <property type="entry name" value="PROTEIN_KINASE_ATP"/>
    <property type="match status" value="1"/>
</dbReference>
<keyword evidence="2 10" id="KW-0723">Serine/threonine-protein kinase</keyword>
<feature type="compositionally biased region" description="Pro residues" evidence="8">
    <location>
        <begin position="288"/>
        <end position="299"/>
    </location>
</feature>
<evidence type="ECO:0000256" key="3">
    <source>
        <dbReference type="ARBA" id="ARBA00022679"/>
    </source>
</evidence>
<keyword evidence="5 10" id="KW-0418">Kinase</keyword>
<gene>
    <name evidence="10" type="ORF">E5082_24550</name>
</gene>
<dbReference type="FunFam" id="1.10.510.10:FF:000021">
    <property type="entry name" value="Serine/threonine protein kinase"/>
    <property type="match status" value="1"/>
</dbReference>
<dbReference type="Gene3D" id="3.30.200.20">
    <property type="entry name" value="Phosphorylase Kinase, domain 1"/>
    <property type="match status" value="1"/>
</dbReference>
<feature type="compositionally biased region" description="Basic and acidic residues" evidence="8">
    <location>
        <begin position="388"/>
        <end position="403"/>
    </location>
</feature>
<keyword evidence="4 7" id="KW-0547">Nucleotide-binding</keyword>
<evidence type="ECO:0000256" key="1">
    <source>
        <dbReference type="ARBA" id="ARBA00012513"/>
    </source>
</evidence>
<keyword evidence="6 7" id="KW-0067">ATP-binding</keyword>
<sequence length="414" mass="43770">MVIGVCMQGLLANRYQLEERLGRGAMGEVWRAADQLLERPVAIKLLFAQAAAEAERFRLEAQTAGRLNHPNVVGMYDFGSHHDQFYLVMELVDGWTLAQERSLRGVLSPQGAAAIAAQVAAGLAAAHQRAVIHRDIKPANVMLSKHGTAKIADFGIARFADEAASALTATGKTLGTADYLAPERALGRPAQPASDVYSLGCVLYELLTGKPPFRGATSLSVVQQHVNGIPAPPNRLRPQIPQQLSDYVLLLLAKDPAHRPTAEQASYWLAGSHRTPTRPAPRSTTITPAPPLAPAPGPRSLPSQSATHPRPRGRRRLATQATLCGIGLALFAAAAALGASMRSSENAPSSPAPATAAPAAVTSAPATRTPSPSAASSATSAVTVPPPRNRDDDQDHESRDKQGRGKSKKQHSHD</sequence>
<dbReference type="SUPFAM" id="SSF56112">
    <property type="entry name" value="Protein kinase-like (PK-like)"/>
    <property type="match status" value="1"/>
</dbReference>
<keyword evidence="11" id="KW-1185">Reference proteome</keyword>
<dbReference type="Gene3D" id="1.10.510.10">
    <property type="entry name" value="Transferase(Phosphotransferase) domain 1"/>
    <property type="match status" value="1"/>
</dbReference>
<feature type="binding site" evidence="7">
    <location>
        <position position="44"/>
    </location>
    <ligand>
        <name>ATP</name>
        <dbReference type="ChEBI" id="CHEBI:30616"/>
    </ligand>
</feature>
<dbReference type="InterPro" id="IPR000719">
    <property type="entry name" value="Prot_kinase_dom"/>
</dbReference>
<dbReference type="PANTHER" id="PTHR43289:SF6">
    <property type="entry name" value="SERINE_THREONINE-PROTEIN KINASE NEKL-3"/>
    <property type="match status" value="1"/>
</dbReference>
<dbReference type="PROSITE" id="PS00108">
    <property type="entry name" value="PROTEIN_KINASE_ST"/>
    <property type="match status" value="1"/>
</dbReference>
<dbReference type="GO" id="GO:0004674">
    <property type="term" value="F:protein serine/threonine kinase activity"/>
    <property type="evidence" value="ECO:0007669"/>
    <property type="project" value="UniProtKB-KW"/>
</dbReference>
<feature type="region of interest" description="Disordered" evidence="8">
    <location>
        <begin position="343"/>
        <end position="414"/>
    </location>
</feature>
<feature type="compositionally biased region" description="Basic residues" evidence="8">
    <location>
        <begin position="404"/>
        <end position="414"/>
    </location>
</feature>
<accession>A0A4Z1DAB9</accession>
<dbReference type="Pfam" id="PF00069">
    <property type="entry name" value="Pkinase"/>
    <property type="match status" value="1"/>
</dbReference>
<evidence type="ECO:0000256" key="6">
    <source>
        <dbReference type="ARBA" id="ARBA00022840"/>
    </source>
</evidence>
<protein>
    <recommendedName>
        <fullName evidence="1">non-specific serine/threonine protein kinase</fullName>
        <ecNumber evidence="1">2.7.11.1</ecNumber>
    </recommendedName>
</protein>
<dbReference type="GO" id="GO:0005524">
    <property type="term" value="F:ATP binding"/>
    <property type="evidence" value="ECO:0007669"/>
    <property type="project" value="UniProtKB-UniRule"/>
</dbReference>
<organism evidence="10 11">
    <name type="scientific">Streptomyces griseoluteus</name>
    <dbReference type="NCBI Taxonomy" id="29306"/>
    <lineage>
        <taxon>Bacteria</taxon>
        <taxon>Bacillati</taxon>
        <taxon>Actinomycetota</taxon>
        <taxon>Actinomycetes</taxon>
        <taxon>Kitasatosporales</taxon>
        <taxon>Streptomycetaceae</taxon>
        <taxon>Streptomyces</taxon>
    </lineage>
</organism>
<keyword evidence="3" id="KW-0808">Transferase</keyword>
<dbReference type="EMBL" id="SRRU01000009">
    <property type="protein sequence ID" value="TGN78740.1"/>
    <property type="molecule type" value="Genomic_DNA"/>
</dbReference>
<evidence type="ECO:0000256" key="5">
    <source>
        <dbReference type="ARBA" id="ARBA00022777"/>
    </source>
</evidence>
<evidence type="ECO:0000313" key="10">
    <source>
        <dbReference type="EMBL" id="TGN78740.1"/>
    </source>
</evidence>
<dbReference type="InterPro" id="IPR008271">
    <property type="entry name" value="Ser/Thr_kinase_AS"/>
</dbReference>
<evidence type="ECO:0000259" key="9">
    <source>
        <dbReference type="PROSITE" id="PS50011"/>
    </source>
</evidence>
<comment type="caution">
    <text evidence="10">The sequence shown here is derived from an EMBL/GenBank/DDBJ whole genome shotgun (WGS) entry which is preliminary data.</text>
</comment>
<proteinExistence type="predicted"/>
<evidence type="ECO:0000256" key="7">
    <source>
        <dbReference type="PROSITE-ProRule" id="PRU10141"/>
    </source>
</evidence>
<evidence type="ECO:0000256" key="2">
    <source>
        <dbReference type="ARBA" id="ARBA00022527"/>
    </source>
</evidence>
<evidence type="ECO:0000256" key="4">
    <source>
        <dbReference type="ARBA" id="ARBA00022741"/>
    </source>
</evidence>
<dbReference type="CDD" id="cd14014">
    <property type="entry name" value="STKc_PknB_like"/>
    <property type="match status" value="1"/>
</dbReference>
<dbReference type="EC" id="2.7.11.1" evidence="1"/>
<feature type="domain" description="Protein kinase" evidence="9">
    <location>
        <begin position="15"/>
        <end position="269"/>
    </location>
</feature>